<keyword evidence="1" id="KW-0732">Signal</keyword>
<sequence length="527" mass="58501">MKSEVCTLVLALCVVLVNPMSLLGPSFTRYDPCGLGLIQFDKTLTEHLWTGVLNFGLYPDLNEVVVTIEFKDVIRFAWTPDKSEIFFRGNAKNLIIKPFGVPPKRYIFYVLLLAQSEVPVVTSFKLNNQTLCSEEEKAAQTTDSFNLTKEHSSYQHVCGRRSMDHTELVTTGADAQNGDWPWHVAMFIVDAVDKKKEVYQCGGSIISWTTVLTAGHCVSSKGSITEAHRVLLVAGTANLSDSSAPGLKRFYAKKVILHPSYTDDLPTADLAILKVDKLTFTKYIQPICLWTPNYPYDKSLLFGKDATILGFGLTEKDVFSKTLRTSNTVVQTDAACIAYAPDLYPRLLNEFSFCVGYGPKYGQKDVFSKTLRTSNTVVQTDAACIAYAPDLYPRLLNEFSFCVGYGPKPKDVFSKTLRTSNTVVQTDAACIAYAPDLYPRLLNEFSFCVGYGPKYVINPRNGDSGSGLLLPVQQADHKIAWFLRGVLSKCGMKTGAARCDPAYYVVYSDVAPHYTWIAHHAGLKYHA</sequence>
<protein>
    <recommendedName>
        <fullName evidence="2">Peptidase S1 domain-containing protein</fullName>
    </recommendedName>
</protein>
<keyword evidence="4" id="KW-1185">Reference proteome</keyword>
<feature type="chain" id="PRO_5047519986" description="Peptidase S1 domain-containing protein" evidence="1">
    <location>
        <begin position="20"/>
        <end position="527"/>
    </location>
</feature>
<proteinExistence type="predicted"/>
<dbReference type="SUPFAM" id="SSF50494">
    <property type="entry name" value="Trypsin-like serine proteases"/>
    <property type="match status" value="2"/>
</dbReference>
<evidence type="ECO:0000313" key="3">
    <source>
        <dbReference type="EMBL" id="KAG7307754.1"/>
    </source>
</evidence>
<dbReference type="Proteomes" id="UP000823941">
    <property type="component" value="Chromosome 9"/>
</dbReference>
<evidence type="ECO:0000256" key="1">
    <source>
        <dbReference type="SAM" id="SignalP"/>
    </source>
</evidence>
<dbReference type="SMART" id="SM00020">
    <property type="entry name" value="Tryp_SPc"/>
    <property type="match status" value="1"/>
</dbReference>
<reference evidence="3 4" key="1">
    <citation type="submission" date="2021-06" db="EMBL/GenBank/DDBJ databases">
        <title>A haploid diamondback moth (Plutella xylostella L.) genome assembly resolves 31 chromosomes and identifies a diamide resistance mutation.</title>
        <authorList>
            <person name="Ward C.M."/>
            <person name="Perry K.D."/>
            <person name="Baker G."/>
            <person name="Powis K."/>
            <person name="Heckel D.G."/>
            <person name="Baxter S.W."/>
        </authorList>
    </citation>
    <scope>NUCLEOTIDE SEQUENCE [LARGE SCALE GENOMIC DNA]</scope>
    <source>
        <strain evidence="3 4">LV</strain>
        <tissue evidence="3">Single pupa</tissue>
    </source>
</reference>
<evidence type="ECO:0000313" key="4">
    <source>
        <dbReference type="Proteomes" id="UP000823941"/>
    </source>
</evidence>
<name>A0ABQ7QRW5_PLUXY</name>
<dbReference type="InterPro" id="IPR043504">
    <property type="entry name" value="Peptidase_S1_PA_chymotrypsin"/>
</dbReference>
<dbReference type="InterPro" id="IPR051333">
    <property type="entry name" value="CLIP_Serine_Protease"/>
</dbReference>
<dbReference type="InterPro" id="IPR018114">
    <property type="entry name" value="TRYPSIN_HIS"/>
</dbReference>
<evidence type="ECO:0000259" key="2">
    <source>
        <dbReference type="PROSITE" id="PS50240"/>
    </source>
</evidence>
<comment type="caution">
    <text evidence="3">The sequence shown here is derived from an EMBL/GenBank/DDBJ whole genome shotgun (WGS) entry which is preliminary data.</text>
</comment>
<gene>
    <name evidence="3" type="ORF">JYU34_006341</name>
</gene>
<dbReference type="Gene3D" id="2.40.10.10">
    <property type="entry name" value="Trypsin-like serine proteases"/>
    <property type="match status" value="2"/>
</dbReference>
<organism evidence="3 4">
    <name type="scientific">Plutella xylostella</name>
    <name type="common">Diamondback moth</name>
    <name type="synonym">Plutella maculipennis</name>
    <dbReference type="NCBI Taxonomy" id="51655"/>
    <lineage>
        <taxon>Eukaryota</taxon>
        <taxon>Metazoa</taxon>
        <taxon>Ecdysozoa</taxon>
        <taxon>Arthropoda</taxon>
        <taxon>Hexapoda</taxon>
        <taxon>Insecta</taxon>
        <taxon>Pterygota</taxon>
        <taxon>Neoptera</taxon>
        <taxon>Endopterygota</taxon>
        <taxon>Lepidoptera</taxon>
        <taxon>Glossata</taxon>
        <taxon>Ditrysia</taxon>
        <taxon>Yponomeutoidea</taxon>
        <taxon>Plutellidae</taxon>
        <taxon>Plutella</taxon>
    </lineage>
</organism>
<dbReference type="InterPro" id="IPR009003">
    <property type="entry name" value="Peptidase_S1_PA"/>
</dbReference>
<feature type="domain" description="Peptidase S1" evidence="2">
    <location>
        <begin position="169"/>
        <end position="522"/>
    </location>
</feature>
<dbReference type="PANTHER" id="PTHR24260:SF136">
    <property type="entry name" value="GH08193P-RELATED"/>
    <property type="match status" value="1"/>
</dbReference>
<dbReference type="PROSITE" id="PS00134">
    <property type="entry name" value="TRYPSIN_HIS"/>
    <property type="match status" value="1"/>
</dbReference>
<dbReference type="InterPro" id="IPR001254">
    <property type="entry name" value="Trypsin_dom"/>
</dbReference>
<dbReference type="PROSITE" id="PS50240">
    <property type="entry name" value="TRYPSIN_DOM"/>
    <property type="match status" value="1"/>
</dbReference>
<dbReference type="PANTHER" id="PTHR24260">
    <property type="match status" value="1"/>
</dbReference>
<dbReference type="Pfam" id="PF00089">
    <property type="entry name" value="Trypsin"/>
    <property type="match status" value="1"/>
</dbReference>
<dbReference type="EMBL" id="JAHIBW010000009">
    <property type="protein sequence ID" value="KAG7307754.1"/>
    <property type="molecule type" value="Genomic_DNA"/>
</dbReference>
<feature type="signal peptide" evidence="1">
    <location>
        <begin position="1"/>
        <end position="19"/>
    </location>
</feature>
<accession>A0ABQ7QRW5</accession>